<comment type="caution">
    <text evidence="6">The sequence shown here is derived from an EMBL/GenBank/DDBJ whole genome shotgun (WGS) entry which is preliminary data.</text>
</comment>
<gene>
    <name evidence="6" type="ORF">EDB81DRAFT_857092</name>
</gene>
<protein>
    <recommendedName>
        <fullName evidence="4">Dipeptidyl-peptidase V</fullName>
    </recommendedName>
</protein>
<dbReference type="SUPFAM" id="SSF53474">
    <property type="entry name" value="alpha/beta-Hydrolases"/>
    <property type="match status" value="1"/>
</dbReference>
<dbReference type="InterPro" id="IPR011042">
    <property type="entry name" value="6-blade_b-propeller_TolB-like"/>
</dbReference>
<comment type="similarity">
    <text evidence="1">Belongs to the peptidase S9C family.</text>
</comment>
<accession>A0A9P9J6H3</accession>
<evidence type="ECO:0000256" key="2">
    <source>
        <dbReference type="ARBA" id="ARBA00022801"/>
    </source>
</evidence>
<dbReference type="Gene3D" id="2.120.10.30">
    <property type="entry name" value="TolB, C-terminal domain"/>
    <property type="match status" value="2"/>
</dbReference>
<dbReference type="PANTHER" id="PTHR42776:SF27">
    <property type="entry name" value="DIPEPTIDYL PEPTIDASE FAMILY MEMBER 6"/>
    <property type="match status" value="1"/>
</dbReference>
<dbReference type="Proteomes" id="UP000738349">
    <property type="component" value="Unassembled WGS sequence"/>
</dbReference>
<evidence type="ECO:0000259" key="5">
    <source>
        <dbReference type="Pfam" id="PF00326"/>
    </source>
</evidence>
<dbReference type="OrthoDB" id="43744at2759"/>
<name>A0A9P9J6H3_9HYPO</name>
<evidence type="ECO:0000313" key="7">
    <source>
        <dbReference type="Proteomes" id="UP000738349"/>
    </source>
</evidence>
<reference evidence="6" key="1">
    <citation type="journal article" date="2021" name="Nat. Commun.">
        <title>Genetic determinants of endophytism in the Arabidopsis root mycobiome.</title>
        <authorList>
            <person name="Mesny F."/>
            <person name="Miyauchi S."/>
            <person name="Thiergart T."/>
            <person name="Pickel B."/>
            <person name="Atanasova L."/>
            <person name="Karlsson M."/>
            <person name="Huettel B."/>
            <person name="Barry K.W."/>
            <person name="Haridas S."/>
            <person name="Chen C."/>
            <person name="Bauer D."/>
            <person name="Andreopoulos W."/>
            <person name="Pangilinan J."/>
            <person name="LaButti K."/>
            <person name="Riley R."/>
            <person name="Lipzen A."/>
            <person name="Clum A."/>
            <person name="Drula E."/>
            <person name="Henrissat B."/>
            <person name="Kohler A."/>
            <person name="Grigoriev I.V."/>
            <person name="Martin F.M."/>
            <person name="Hacquard S."/>
        </authorList>
    </citation>
    <scope>NUCLEOTIDE SEQUENCE</scope>
    <source>
        <strain evidence="6">MPI-CAGE-AT-0147</strain>
    </source>
</reference>
<sequence length="687" mass="74785">MAPSTDNNAVPAFDKDLAEAICNVEIPNRIKFSPDGQKVLYSTGLSSGHHKGKNRISTLWLASTTESGSSRQLTSGLFEDTTPTWHPSGNQVAFLSDRSKPGESSAIWIMRLDGGDAVAITPADNAEDIEAFAFSPNGDTIAYISPDEKSEERKEQEEKDELDPAVWGERWDRARLRLVDLKSKEIKTLVAGNRHVTGLAWSPNGRSVAFLSNENPQIEEPMLTGTTISTVDMETGGIRDLCTIINEPFDLTWVPDGKIYFITGTPVDKDTGGRAVYTIDPTAASPQLVKVAHGVDDDAASLAVAGDKLLVNRDVRLINIISELGGKDLFKKDTEVWTWDVFVNPKTGTPTLAVSLSDVDTPYEVFIVEEGKDDIKLSDHGKALNNQSFGSCTILTCPSADGEVELDGLYLTPTAKAGENGVPKEPLPTFVIIHGGPTARNCDCFDTSPFYWAPYVLSKGYGVLLPQYRGSSGRGEKFAFYSMGGQGKYDYADIVSITDNAIKKGFANGEKLMVGGWSQGGLLTYLCSVRNGLHGLGWRFNATVAGAGVCDIESLALTSDLGSTYEAELAGGQSIWTLPRDDTRNRQGSALWEVAGAVKESRRRGEPVIPPMLILHGDKDERCPFSQSEGYRRALRAHGLPCEFVAYPGEPHGIKQQRFWLDMLERIGRWCDTYIGPGVGEAKLAMR</sequence>
<dbReference type="EMBL" id="JAGMUV010000009">
    <property type="protein sequence ID" value="KAH7143612.1"/>
    <property type="molecule type" value="Genomic_DNA"/>
</dbReference>
<dbReference type="InterPro" id="IPR029058">
    <property type="entry name" value="AB_hydrolase_fold"/>
</dbReference>
<dbReference type="Pfam" id="PF00326">
    <property type="entry name" value="Peptidase_S9"/>
    <property type="match status" value="1"/>
</dbReference>
<dbReference type="Pfam" id="PF07676">
    <property type="entry name" value="PD40"/>
    <property type="match status" value="3"/>
</dbReference>
<keyword evidence="7" id="KW-1185">Reference proteome</keyword>
<keyword evidence="2 6" id="KW-0378">Hydrolase</keyword>
<dbReference type="InterPro" id="IPR001375">
    <property type="entry name" value="Peptidase_S9_cat"/>
</dbReference>
<evidence type="ECO:0000313" key="6">
    <source>
        <dbReference type="EMBL" id="KAH7143612.1"/>
    </source>
</evidence>
<organism evidence="6 7">
    <name type="scientific">Dactylonectria macrodidyma</name>
    <dbReference type="NCBI Taxonomy" id="307937"/>
    <lineage>
        <taxon>Eukaryota</taxon>
        <taxon>Fungi</taxon>
        <taxon>Dikarya</taxon>
        <taxon>Ascomycota</taxon>
        <taxon>Pezizomycotina</taxon>
        <taxon>Sordariomycetes</taxon>
        <taxon>Hypocreomycetidae</taxon>
        <taxon>Hypocreales</taxon>
        <taxon>Nectriaceae</taxon>
        <taxon>Dactylonectria</taxon>
    </lineage>
</organism>
<dbReference type="AlphaFoldDB" id="A0A9P9J6H3"/>
<feature type="domain" description="Peptidase S9 prolyl oligopeptidase catalytic" evidence="5">
    <location>
        <begin position="450"/>
        <end position="676"/>
    </location>
</feature>
<evidence type="ECO:0000256" key="4">
    <source>
        <dbReference type="ARBA" id="ARBA00032829"/>
    </source>
</evidence>
<dbReference type="SUPFAM" id="SSF82171">
    <property type="entry name" value="DPP6 N-terminal domain-like"/>
    <property type="match status" value="1"/>
</dbReference>
<evidence type="ECO:0000256" key="1">
    <source>
        <dbReference type="ARBA" id="ARBA00010040"/>
    </source>
</evidence>
<dbReference type="GO" id="GO:0006508">
    <property type="term" value="P:proteolysis"/>
    <property type="evidence" value="ECO:0007669"/>
    <property type="project" value="InterPro"/>
</dbReference>
<dbReference type="InterPro" id="IPR011659">
    <property type="entry name" value="WD40"/>
</dbReference>
<dbReference type="GO" id="GO:0004252">
    <property type="term" value="F:serine-type endopeptidase activity"/>
    <property type="evidence" value="ECO:0007669"/>
    <property type="project" value="TreeGrafter"/>
</dbReference>
<evidence type="ECO:0000256" key="3">
    <source>
        <dbReference type="ARBA" id="ARBA00022825"/>
    </source>
</evidence>
<dbReference type="PANTHER" id="PTHR42776">
    <property type="entry name" value="SERINE PEPTIDASE S9 FAMILY MEMBER"/>
    <property type="match status" value="1"/>
</dbReference>
<keyword evidence="3" id="KW-0645">Protease</keyword>
<proteinExistence type="inferred from homology"/>
<keyword evidence="3" id="KW-0720">Serine protease</keyword>
<dbReference type="Gene3D" id="3.40.50.1820">
    <property type="entry name" value="alpha/beta hydrolase"/>
    <property type="match status" value="1"/>
</dbReference>